<comment type="catalytic activity">
    <reaction evidence="1 6">
        <text>beta-D-ribopyranose = beta-D-ribofuranose</text>
        <dbReference type="Rhea" id="RHEA:25432"/>
        <dbReference type="ChEBI" id="CHEBI:27476"/>
        <dbReference type="ChEBI" id="CHEBI:47002"/>
        <dbReference type="EC" id="5.4.99.62"/>
    </reaction>
</comment>
<keyword evidence="5 6" id="KW-0119">Carbohydrate metabolism</keyword>
<organism evidence="7 8">
    <name type="scientific">Caldalkalibacillus uzonensis</name>
    <dbReference type="NCBI Taxonomy" id="353224"/>
    <lineage>
        <taxon>Bacteria</taxon>
        <taxon>Bacillati</taxon>
        <taxon>Bacillota</taxon>
        <taxon>Bacilli</taxon>
        <taxon>Bacillales</taxon>
        <taxon>Bacillaceae</taxon>
        <taxon>Caldalkalibacillus</taxon>
    </lineage>
</organism>
<evidence type="ECO:0000256" key="3">
    <source>
        <dbReference type="ARBA" id="ARBA00022490"/>
    </source>
</evidence>
<comment type="subunit">
    <text evidence="6">Homodecamer.</text>
</comment>
<gene>
    <name evidence="6" type="primary">rbsD</name>
    <name evidence="7" type="ORF">J2S00_001499</name>
</gene>
<proteinExistence type="inferred from homology"/>
<comment type="similarity">
    <text evidence="6">Belongs to the RbsD / FucU family. RbsD subfamily.</text>
</comment>
<keyword evidence="3 6" id="KW-0963">Cytoplasm</keyword>
<accession>A0ABU0CQL8</accession>
<reference evidence="7 8" key="1">
    <citation type="submission" date="2023-07" db="EMBL/GenBank/DDBJ databases">
        <title>Genomic Encyclopedia of Type Strains, Phase IV (KMG-IV): sequencing the most valuable type-strain genomes for metagenomic binning, comparative biology and taxonomic classification.</title>
        <authorList>
            <person name="Goeker M."/>
        </authorList>
    </citation>
    <scope>NUCLEOTIDE SEQUENCE [LARGE SCALE GENOMIC DNA]</scope>
    <source>
        <strain evidence="7 8">DSM 17740</strain>
    </source>
</reference>
<dbReference type="InterPro" id="IPR023064">
    <property type="entry name" value="D-ribose_pyranase"/>
</dbReference>
<dbReference type="InterPro" id="IPR007721">
    <property type="entry name" value="RbsD_FucU"/>
</dbReference>
<dbReference type="EMBL" id="JAUSUQ010000004">
    <property type="protein sequence ID" value="MDQ0338713.1"/>
    <property type="molecule type" value="Genomic_DNA"/>
</dbReference>
<feature type="binding site" evidence="6">
    <location>
        <position position="28"/>
    </location>
    <ligand>
        <name>substrate</name>
    </ligand>
</feature>
<comment type="pathway">
    <text evidence="6">Carbohydrate metabolism; D-ribose degradation; D-ribose 5-phosphate from beta-D-ribopyranose: step 1/2.</text>
</comment>
<dbReference type="HAMAP" id="MF_01661">
    <property type="entry name" value="D_rib_pyranase"/>
    <property type="match status" value="1"/>
</dbReference>
<protein>
    <recommendedName>
        <fullName evidence="2 6">D-ribose pyranase</fullName>
        <ecNumber evidence="2 6">5.4.99.62</ecNumber>
    </recommendedName>
</protein>
<dbReference type="PANTHER" id="PTHR37831:SF1">
    <property type="entry name" value="D-RIBOSE PYRANASE"/>
    <property type="match status" value="1"/>
</dbReference>
<dbReference type="NCBIfam" id="NF008761">
    <property type="entry name" value="PRK11797.1"/>
    <property type="match status" value="1"/>
</dbReference>
<dbReference type="Proteomes" id="UP001232445">
    <property type="component" value="Unassembled WGS sequence"/>
</dbReference>
<dbReference type="InterPro" id="IPR023750">
    <property type="entry name" value="RbsD-like_sf"/>
</dbReference>
<dbReference type="SUPFAM" id="SSF102546">
    <property type="entry name" value="RbsD-like"/>
    <property type="match status" value="1"/>
</dbReference>
<feature type="binding site" evidence="6">
    <location>
        <begin position="120"/>
        <end position="122"/>
    </location>
    <ligand>
        <name>substrate</name>
    </ligand>
</feature>
<keyword evidence="4 6" id="KW-0413">Isomerase</keyword>
<evidence type="ECO:0000256" key="2">
    <source>
        <dbReference type="ARBA" id="ARBA00012862"/>
    </source>
</evidence>
<feature type="binding site" evidence="6">
    <location>
        <position position="98"/>
    </location>
    <ligand>
        <name>substrate</name>
    </ligand>
</feature>
<comment type="subcellular location">
    <subcellularLocation>
        <location evidence="6">Cytoplasm</location>
    </subcellularLocation>
</comment>
<dbReference type="Gene3D" id="3.40.1650.10">
    <property type="entry name" value="RbsD-like domain"/>
    <property type="match status" value="1"/>
</dbReference>
<dbReference type="RefSeq" id="WP_307337512.1">
    <property type="nucleotide sequence ID" value="NZ_JAUSUQ010000004.1"/>
</dbReference>
<dbReference type="EC" id="5.4.99.62" evidence="2 6"/>
<comment type="caution">
    <text evidence="7">The sequence shown here is derived from an EMBL/GenBank/DDBJ whole genome shotgun (WGS) entry which is preliminary data.</text>
</comment>
<evidence type="ECO:0000313" key="8">
    <source>
        <dbReference type="Proteomes" id="UP001232445"/>
    </source>
</evidence>
<keyword evidence="8" id="KW-1185">Reference proteome</keyword>
<sequence length="131" mass="14200">MKKTGVINSSISAVIAQLGHTDTIVVADCGLPIPDQTQRIDISLRPGTPAFIDVLETILDEMKVERAIVASEITQHNPSIEAKVKSCMADTPLEYVPHEEFKQLTKQAKAVIRTGEATPYANIILVSGVTF</sequence>
<evidence type="ECO:0000256" key="1">
    <source>
        <dbReference type="ARBA" id="ARBA00000223"/>
    </source>
</evidence>
<dbReference type="Pfam" id="PF05025">
    <property type="entry name" value="RbsD_FucU"/>
    <property type="match status" value="1"/>
</dbReference>
<dbReference type="GO" id="GO:0062193">
    <property type="term" value="F:D-ribose pyranase activity"/>
    <property type="evidence" value="ECO:0007669"/>
    <property type="project" value="UniProtKB-EC"/>
</dbReference>
<comment type="function">
    <text evidence="6">Catalyzes the interconversion of beta-pyran and beta-furan forms of D-ribose.</text>
</comment>
<evidence type="ECO:0000256" key="6">
    <source>
        <dbReference type="HAMAP-Rule" id="MF_01661"/>
    </source>
</evidence>
<dbReference type="PANTHER" id="PTHR37831">
    <property type="entry name" value="D-RIBOSE PYRANASE"/>
    <property type="match status" value="1"/>
</dbReference>
<evidence type="ECO:0000313" key="7">
    <source>
        <dbReference type="EMBL" id="MDQ0338713.1"/>
    </source>
</evidence>
<name>A0ABU0CQL8_9BACI</name>
<evidence type="ECO:0000256" key="4">
    <source>
        <dbReference type="ARBA" id="ARBA00023235"/>
    </source>
</evidence>
<evidence type="ECO:0000256" key="5">
    <source>
        <dbReference type="ARBA" id="ARBA00023277"/>
    </source>
</evidence>
<feature type="active site" description="Proton donor" evidence="6">
    <location>
        <position position="20"/>
    </location>
</feature>